<organism evidence="6 7">
    <name type="scientific">Fibrella forsythiae</name>
    <dbReference type="NCBI Taxonomy" id="2817061"/>
    <lineage>
        <taxon>Bacteria</taxon>
        <taxon>Pseudomonadati</taxon>
        <taxon>Bacteroidota</taxon>
        <taxon>Cytophagia</taxon>
        <taxon>Cytophagales</taxon>
        <taxon>Spirosomataceae</taxon>
        <taxon>Fibrella</taxon>
    </lineage>
</organism>
<dbReference type="InterPro" id="IPR051206">
    <property type="entry name" value="NAMLAA_amidase_2"/>
</dbReference>
<dbReference type="InterPro" id="IPR002502">
    <property type="entry name" value="Amidase_domain"/>
</dbReference>
<dbReference type="PANTHER" id="PTHR30417">
    <property type="entry name" value="N-ACETYLMURAMOYL-L-ALANINE AMIDASE AMID"/>
    <property type="match status" value="1"/>
</dbReference>
<feature type="domain" description="N-acetylmuramoyl-L-alanine amidase" evidence="5">
    <location>
        <begin position="106"/>
        <end position="229"/>
    </location>
</feature>
<keyword evidence="7" id="KW-1185">Reference proteome</keyword>
<dbReference type="RefSeq" id="WP_207330407.1">
    <property type="nucleotide sequence ID" value="NZ_JAFMYW010000005.1"/>
</dbReference>
<accession>A0ABS3JKD2</accession>
<evidence type="ECO:0000259" key="5">
    <source>
        <dbReference type="SMART" id="SM00644"/>
    </source>
</evidence>
<keyword evidence="4" id="KW-0961">Cell wall biogenesis/degradation</keyword>
<dbReference type="PANTHER" id="PTHR30417:SF1">
    <property type="entry name" value="N-ACETYLMURAMOYL-L-ALANINE AMIDASE AMID"/>
    <property type="match status" value="1"/>
</dbReference>
<dbReference type="EMBL" id="JAFMYW010000005">
    <property type="protein sequence ID" value="MBO0950457.1"/>
    <property type="molecule type" value="Genomic_DNA"/>
</dbReference>
<dbReference type="SMART" id="SM00644">
    <property type="entry name" value="Ami_2"/>
    <property type="match status" value="1"/>
</dbReference>
<protein>
    <recommendedName>
        <fullName evidence="2">N-acetylmuramoyl-L-alanine amidase</fullName>
        <ecNumber evidence="2">3.5.1.28</ecNumber>
    </recommendedName>
</protein>
<evidence type="ECO:0000256" key="4">
    <source>
        <dbReference type="ARBA" id="ARBA00023316"/>
    </source>
</evidence>
<comment type="caution">
    <text evidence="6">The sequence shown here is derived from an EMBL/GenBank/DDBJ whole genome shotgun (WGS) entry which is preliminary data.</text>
</comment>
<name>A0ABS3JKD2_9BACT</name>
<evidence type="ECO:0000256" key="3">
    <source>
        <dbReference type="ARBA" id="ARBA00022801"/>
    </source>
</evidence>
<proteinExistence type="predicted"/>
<evidence type="ECO:0000256" key="1">
    <source>
        <dbReference type="ARBA" id="ARBA00001561"/>
    </source>
</evidence>
<dbReference type="InterPro" id="IPR036505">
    <property type="entry name" value="Amidase/PGRP_sf"/>
</dbReference>
<dbReference type="Gene3D" id="3.40.80.10">
    <property type="entry name" value="Peptidoglycan recognition protein-like"/>
    <property type="match status" value="1"/>
</dbReference>
<evidence type="ECO:0000313" key="6">
    <source>
        <dbReference type="EMBL" id="MBO0950457.1"/>
    </source>
</evidence>
<sequence length="270" mass="30737">MSRRARRRPTFDETVMASGTAPIATGFPDTRRFIQAEFFDRQTGRTINRVVIHITSGNQFSSTFYWFRSPRRPIRRISQNGAVIGKIFAPHWLRRANSLEAGHEAGIVIRFAPKGSRLHNAIFDPAIHTLGAEEREQVPVSAHYVVDRDGMVYQFVEENNVAYHAGLANRDSIGIEHVCSPDDDPTEVQYQASARLVNYLCTKYNIPKERSHIVGHQEADMGTDHNCPGPRWNWPNYMALVNRTAPSFLSESFDNALDGLPAFMRWVPRR</sequence>
<reference evidence="6 7" key="1">
    <citation type="submission" date="2021-03" db="EMBL/GenBank/DDBJ databases">
        <title>Fibrella sp. HMF5405 genome sequencing and assembly.</title>
        <authorList>
            <person name="Kang H."/>
            <person name="Kim H."/>
            <person name="Bae S."/>
            <person name="Joh K."/>
        </authorList>
    </citation>
    <scope>NUCLEOTIDE SEQUENCE [LARGE SCALE GENOMIC DNA]</scope>
    <source>
        <strain evidence="6 7">HMF5405</strain>
    </source>
</reference>
<comment type="catalytic activity">
    <reaction evidence="1">
        <text>Hydrolyzes the link between N-acetylmuramoyl residues and L-amino acid residues in certain cell-wall glycopeptides.</text>
        <dbReference type="EC" id="3.5.1.28"/>
    </reaction>
</comment>
<evidence type="ECO:0000313" key="7">
    <source>
        <dbReference type="Proteomes" id="UP000664628"/>
    </source>
</evidence>
<dbReference type="CDD" id="cd06583">
    <property type="entry name" value="PGRP"/>
    <property type="match status" value="1"/>
</dbReference>
<keyword evidence="3" id="KW-0378">Hydrolase</keyword>
<dbReference type="Pfam" id="PF01510">
    <property type="entry name" value="Amidase_2"/>
    <property type="match status" value="1"/>
</dbReference>
<dbReference type="SUPFAM" id="SSF55846">
    <property type="entry name" value="N-acetylmuramoyl-L-alanine amidase-like"/>
    <property type="match status" value="1"/>
</dbReference>
<gene>
    <name evidence="6" type="ORF">J2I46_17810</name>
</gene>
<dbReference type="Proteomes" id="UP000664628">
    <property type="component" value="Unassembled WGS sequence"/>
</dbReference>
<dbReference type="EC" id="3.5.1.28" evidence="2"/>
<evidence type="ECO:0000256" key="2">
    <source>
        <dbReference type="ARBA" id="ARBA00011901"/>
    </source>
</evidence>